<dbReference type="EMBL" id="CP050063">
    <property type="protein sequence ID" value="QIP13371.1"/>
    <property type="molecule type" value="Genomic_DNA"/>
</dbReference>
<gene>
    <name evidence="2" type="ORF">G8759_12400</name>
</gene>
<dbReference type="KEGG" id="spib:G8759_12400"/>
<protein>
    <submittedName>
        <fullName evidence="2">BcpO-related WXXGXW repeat protein</fullName>
    </submittedName>
</protein>
<name>A0A6G9ALM3_9BACT</name>
<dbReference type="AlphaFoldDB" id="A0A6G9ALM3"/>
<dbReference type="InterPro" id="IPR024447">
    <property type="entry name" value="YXWGXW_rpt"/>
</dbReference>
<evidence type="ECO:0000256" key="1">
    <source>
        <dbReference type="SAM" id="SignalP"/>
    </source>
</evidence>
<dbReference type="Proteomes" id="UP000501802">
    <property type="component" value="Chromosome"/>
</dbReference>
<proteinExistence type="predicted"/>
<keyword evidence="1" id="KW-0732">Signal</keyword>
<evidence type="ECO:0000313" key="2">
    <source>
        <dbReference type="EMBL" id="QIP13371.1"/>
    </source>
</evidence>
<accession>A0A6G9ALM3</accession>
<reference evidence="2 3" key="1">
    <citation type="submission" date="2020-03" db="EMBL/GenBank/DDBJ databases">
        <authorList>
            <person name="Kim M.K."/>
        </authorList>
    </citation>
    <scope>NUCLEOTIDE SEQUENCE [LARGE SCALE GENOMIC DNA]</scope>
    <source>
        <strain evidence="2 3">BT328</strain>
    </source>
</reference>
<feature type="chain" id="PRO_5026176292" evidence="1">
    <location>
        <begin position="29"/>
        <end position="111"/>
    </location>
</feature>
<dbReference type="RefSeq" id="WP_167208373.1">
    <property type="nucleotide sequence ID" value="NZ_CP050063.1"/>
</dbReference>
<dbReference type="Pfam" id="PF12779">
    <property type="entry name" value="WXXGXW"/>
    <property type="match status" value="1"/>
</dbReference>
<feature type="signal peptide" evidence="1">
    <location>
        <begin position="1"/>
        <end position="28"/>
    </location>
</feature>
<organism evidence="2 3">
    <name type="scientific">Spirosoma aureum</name>
    <dbReference type="NCBI Taxonomy" id="2692134"/>
    <lineage>
        <taxon>Bacteria</taxon>
        <taxon>Pseudomonadati</taxon>
        <taxon>Bacteroidota</taxon>
        <taxon>Cytophagia</taxon>
        <taxon>Cytophagales</taxon>
        <taxon>Cytophagaceae</taxon>
        <taxon>Spirosoma</taxon>
    </lineage>
</organism>
<sequence length="111" mass="12872">MKTNVKVLALASLLLPALCTIESDTATAQTPSRVIVIPSTPPMHKAPIEQVWVPGHYVQRGRDRIWINGHYQTVTPRYATYSKPDRYKTWNPGYWRQTPRGRVWVEGYWSY</sequence>
<evidence type="ECO:0000313" key="3">
    <source>
        <dbReference type="Proteomes" id="UP000501802"/>
    </source>
</evidence>
<keyword evidence="3" id="KW-1185">Reference proteome</keyword>